<gene>
    <name evidence="4" type="ORF">EI74_0662</name>
</gene>
<feature type="domain" description="Deoxynucleoside kinase" evidence="3">
    <location>
        <begin position="3"/>
        <end position="212"/>
    </location>
</feature>
<dbReference type="InterPro" id="IPR050566">
    <property type="entry name" value="Deoxyribonucleoside_kinase"/>
</dbReference>
<sequence>MIIGISGMISAGKSSLVRELKKGYPKSLFLDEFSEGDEIFNTFLKWLYEKKEHLTMSFQSYIIESHSAKFHEILDDFNQKKLNKFEDHIFLDRFAIEHYIFAYLNLLPKGTKYIEAYDSLFSKMIFEKEIPDFAIFLDIDFENFTKRILKRGRQVEVDNFELNKKYFKDLHDIYKPKFIEMATKYKIPFTIVNTVGKTEKQVYNEVVNLVEIITKAEKIKYSHKN</sequence>
<keyword evidence="2" id="KW-0067">ATP-binding</keyword>
<keyword evidence="4" id="KW-0808">Transferase</keyword>
<feature type="active site" description="Proton acceptor" evidence="1">
    <location>
        <position position="86"/>
    </location>
</feature>
<dbReference type="Pfam" id="PF01712">
    <property type="entry name" value="dNK"/>
    <property type="match status" value="1"/>
</dbReference>
<dbReference type="EMBL" id="SNWN01000014">
    <property type="protein sequence ID" value="TDO19393.1"/>
    <property type="molecule type" value="Genomic_DNA"/>
</dbReference>
<evidence type="ECO:0000256" key="1">
    <source>
        <dbReference type="PIRSR" id="PIRSR000705-1"/>
    </source>
</evidence>
<name>A0A4R6IB08_9MOLU</name>
<dbReference type="Gene3D" id="3.40.50.300">
    <property type="entry name" value="P-loop containing nucleotide triphosphate hydrolases"/>
    <property type="match status" value="1"/>
</dbReference>
<dbReference type="GO" id="GO:0019136">
    <property type="term" value="F:deoxynucleoside kinase activity"/>
    <property type="evidence" value="ECO:0007669"/>
    <property type="project" value="InterPro"/>
</dbReference>
<dbReference type="PANTHER" id="PTHR10513:SF35">
    <property type="entry name" value="DEOXYADENOSINE KINASE"/>
    <property type="match status" value="1"/>
</dbReference>
<dbReference type="GO" id="GO:0005524">
    <property type="term" value="F:ATP binding"/>
    <property type="evidence" value="ECO:0007669"/>
    <property type="project" value="UniProtKB-KW"/>
</dbReference>
<dbReference type="SUPFAM" id="SSF52540">
    <property type="entry name" value="P-loop containing nucleoside triphosphate hydrolases"/>
    <property type="match status" value="1"/>
</dbReference>
<comment type="caution">
    <text evidence="4">The sequence shown here is derived from an EMBL/GenBank/DDBJ whole genome shotgun (WGS) entry which is preliminary data.</text>
</comment>
<dbReference type="PIRSF" id="PIRSF000705">
    <property type="entry name" value="DNK"/>
    <property type="match status" value="1"/>
</dbReference>
<dbReference type="GO" id="GO:0005737">
    <property type="term" value="C:cytoplasm"/>
    <property type="evidence" value="ECO:0007669"/>
    <property type="project" value="TreeGrafter"/>
</dbReference>
<feature type="binding site" evidence="2">
    <location>
        <begin position="147"/>
        <end position="151"/>
    </location>
    <ligand>
        <name>ATP</name>
        <dbReference type="ChEBI" id="CHEBI:30616"/>
    </ligand>
</feature>
<evidence type="ECO:0000259" key="3">
    <source>
        <dbReference type="Pfam" id="PF01712"/>
    </source>
</evidence>
<feature type="binding site" evidence="2">
    <location>
        <begin position="7"/>
        <end position="15"/>
    </location>
    <ligand>
        <name>ATP</name>
        <dbReference type="ChEBI" id="CHEBI:30616"/>
    </ligand>
</feature>
<reference evidence="4 5" key="1">
    <citation type="submission" date="2019-03" db="EMBL/GenBank/DDBJ databases">
        <title>Genomic Encyclopedia of Archaeal and Bacterial Type Strains, Phase II (KMG-II): from individual species to whole genera.</title>
        <authorList>
            <person name="Goeker M."/>
        </authorList>
    </citation>
    <scope>NUCLEOTIDE SEQUENCE [LARGE SCALE GENOMIC DNA]</scope>
    <source>
        <strain evidence="4 5">ATCC 700618</strain>
    </source>
</reference>
<accession>A0A4R6IB08</accession>
<keyword evidence="5" id="KW-1185">Reference proteome</keyword>
<proteinExistence type="predicted"/>
<dbReference type="Proteomes" id="UP000295518">
    <property type="component" value="Unassembled WGS sequence"/>
</dbReference>
<dbReference type="InterPro" id="IPR002624">
    <property type="entry name" value="DCK/DGK"/>
</dbReference>
<keyword evidence="4" id="KW-0418">Kinase</keyword>
<protein>
    <submittedName>
        <fullName evidence="4">Deoxyadenosine/deoxycytidine kinase</fullName>
    </submittedName>
</protein>
<evidence type="ECO:0000256" key="2">
    <source>
        <dbReference type="PIRSR" id="PIRSR000705-3"/>
    </source>
</evidence>
<dbReference type="OrthoDB" id="391791at2"/>
<dbReference type="RefSeq" id="WP_094254819.1">
    <property type="nucleotide sequence ID" value="NZ_NNCE01000006.1"/>
</dbReference>
<dbReference type="InterPro" id="IPR031314">
    <property type="entry name" value="DNK_dom"/>
</dbReference>
<keyword evidence="2" id="KW-0547">Nucleotide-binding</keyword>
<dbReference type="PANTHER" id="PTHR10513">
    <property type="entry name" value="DEOXYNUCLEOSIDE KINASE"/>
    <property type="match status" value="1"/>
</dbReference>
<evidence type="ECO:0000313" key="4">
    <source>
        <dbReference type="EMBL" id="TDO19393.1"/>
    </source>
</evidence>
<evidence type="ECO:0000313" key="5">
    <source>
        <dbReference type="Proteomes" id="UP000295518"/>
    </source>
</evidence>
<dbReference type="AlphaFoldDB" id="A0A4R6IB08"/>
<dbReference type="InterPro" id="IPR027417">
    <property type="entry name" value="P-loop_NTPase"/>
</dbReference>
<organism evidence="4 5">
    <name type="scientific">Mycoplasma testudineum</name>
    <dbReference type="NCBI Taxonomy" id="244584"/>
    <lineage>
        <taxon>Bacteria</taxon>
        <taxon>Bacillati</taxon>
        <taxon>Mycoplasmatota</taxon>
        <taxon>Mollicutes</taxon>
        <taxon>Mycoplasmataceae</taxon>
        <taxon>Mycoplasma</taxon>
    </lineage>
</organism>